<gene>
    <name evidence="3" type="ORF">F441_02762</name>
</gene>
<sequence length="268" mass="29125">MATQVHVFVSGLNAGYQRFYLTRKPPSTLEKAFVIALREDYSVTVSQAFDVSRPLAHEPGPEPMEVDTIQHYGGRRVPTSSSSSGSSRSLQSSRRTPRPLGCFRCKKLGHRAAVCRAPAPVVATVTTQSDATITPPAKNDDDHPPVLHAHLSATTSGSDSRLIVLSLHVEGAARPIRALLDSGATNNFFRAESLSVLPPGTSVREGPGYMVVKYADGKPRRVPRRAATFAYEFDGFNDSDEFLVIELSGAFDCVFGIPWLALHQPHID</sequence>
<dbReference type="SMART" id="SM00343">
    <property type="entry name" value="ZnF_C2HC"/>
    <property type="match status" value="1"/>
</dbReference>
<accession>W2XMU3</accession>
<evidence type="ECO:0000256" key="1">
    <source>
        <dbReference type="SAM" id="MobiDB-lite"/>
    </source>
</evidence>
<proteinExistence type="predicted"/>
<evidence type="ECO:0000259" key="2">
    <source>
        <dbReference type="SMART" id="SM00343"/>
    </source>
</evidence>
<dbReference type="InterPro" id="IPR001878">
    <property type="entry name" value="Znf_CCHC"/>
</dbReference>
<dbReference type="GO" id="GO:0003676">
    <property type="term" value="F:nucleic acid binding"/>
    <property type="evidence" value="ECO:0007669"/>
    <property type="project" value="InterPro"/>
</dbReference>
<dbReference type="Proteomes" id="UP000018958">
    <property type="component" value="Unassembled WGS sequence"/>
</dbReference>
<feature type="domain" description="CCHC-type" evidence="2">
    <location>
        <begin position="101"/>
        <end position="117"/>
    </location>
</feature>
<dbReference type="Gene3D" id="2.40.70.10">
    <property type="entry name" value="Acid Proteases"/>
    <property type="match status" value="1"/>
</dbReference>
<dbReference type="InterPro" id="IPR036875">
    <property type="entry name" value="Znf_CCHC_sf"/>
</dbReference>
<dbReference type="InterPro" id="IPR021109">
    <property type="entry name" value="Peptidase_aspartic_dom_sf"/>
</dbReference>
<dbReference type="GO" id="GO:0006508">
    <property type="term" value="P:proteolysis"/>
    <property type="evidence" value="ECO:0007669"/>
    <property type="project" value="InterPro"/>
</dbReference>
<reference evidence="3 4" key="1">
    <citation type="submission" date="2013-11" db="EMBL/GenBank/DDBJ databases">
        <title>The Genome Sequence of Phytophthora parasitica CJ01A1.</title>
        <authorList>
            <consortium name="The Broad Institute Genomics Platform"/>
            <person name="Russ C."/>
            <person name="Tyler B."/>
            <person name="Panabieres F."/>
            <person name="Shan W."/>
            <person name="Tripathy S."/>
            <person name="Grunwald N."/>
            <person name="Machado M."/>
            <person name="Johnson C.S."/>
            <person name="Walker B."/>
            <person name="Young S.K."/>
            <person name="Zeng Q."/>
            <person name="Gargeya S."/>
            <person name="Fitzgerald M."/>
            <person name="Haas B."/>
            <person name="Abouelleil A."/>
            <person name="Allen A.W."/>
            <person name="Alvarado L."/>
            <person name="Arachchi H.M."/>
            <person name="Berlin A.M."/>
            <person name="Chapman S.B."/>
            <person name="Gainer-Dewar J."/>
            <person name="Goldberg J."/>
            <person name="Griggs A."/>
            <person name="Gujja S."/>
            <person name="Hansen M."/>
            <person name="Howarth C."/>
            <person name="Imamovic A."/>
            <person name="Ireland A."/>
            <person name="Larimer J."/>
            <person name="McCowan C."/>
            <person name="Murphy C."/>
            <person name="Pearson M."/>
            <person name="Poon T.W."/>
            <person name="Priest M."/>
            <person name="Roberts A."/>
            <person name="Saif S."/>
            <person name="Shea T."/>
            <person name="Sisk P."/>
            <person name="Sykes S."/>
            <person name="Wortman J."/>
            <person name="Nusbaum C."/>
            <person name="Birren B."/>
        </authorList>
    </citation>
    <scope>NUCLEOTIDE SEQUENCE [LARGE SCALE GENOMIC DNA]</scope>
    <source>
        <strain evidence="3 4">CJ01A1</strain>
    </source>
</reference>
<dbReference type="CDD" id="cd00303">
    <property type="entry name" value="retropepsin_like"/>
    <property type="match status" value="1"/>
</dbReference>
<comment type="caution">
    <text evidence="3">The sequence shown here is derived from an EMBL/GenBank/DDBJ whole genome shotgun (WGS) entry which is preliminary data.</text>
</comment>
<dbReference type="GO" id="GO:0004190">
    <property type="term" value="F:aspartic-type endopeptidase activity"/>
    <property type="evidence" value="ECO:0007669"/>
    <property type="project" value="InterPro"/>
</dbReference>
<dbReference type="SUPFAM" id="SSF57756">
    <property type="entry name" value="Retrovirus zinc finger-like domains"/>
    <property type="match status" value="1"/>
</dbReference>
<dbReference type="PROSITE" id="PS00141">
    <property type="entry name" value="ASP_PROTEASE"/>
    <property type="match status" value="1"/>
</dbReference>
<feature type="region of interest" description="Disordered" evidence="1">
    <location>
        <begin position="73"/>
        <end position="96"/>
    </location>
</feature>
<dbReference type="InterPro" id="IPR001969">
    <property type="entry name" value="Aspartic_peptidase_AS"/>
</dbReference>
<protein>
    <recommendedName>
        <fullName evidence="2">CCHC-type domain-containing protein</fullName>
    </recommendedName>
</protein>
<dbReference type="OrthoDB" id="125575at2759"/>
<dbReference type="EMBL" id="ANIX01000575">
    <property type="protein sequence ID" value="ETP24200.1"/>
    <property type="molecule type" value="Genomic_DNA"/>
</dbReference>
<dbReference type="AlphaFoldDB" id="W2XMU3"/>
<evidence type="ECO:0000313" key="4">
    <source>
        <dbReference type="Proteomes" id="UP000018958"/>
    </source>
</evidence>
<dbReference type="GO" id="GO:0008270">
    <property type="term" value="F:zinc ion binding"/>
    <property type="evidence" value="ECO:0007669"/>
    <property type="project" value="InterPro"/>
</dbReference>
<name>W2XMU3_PHYNI</name>
<organism evidence="3 4">
    <name type="scientific">Phytophthora nicotianae CJ01A1</name>
    <dbReference type="NCBI Taxonomy" id="1317063"/>
    <lineage>
        <taxon>Eukaryota</taxon>
        <taxon>Sar</taxon>
        <taxon>Stramenopiles</taxon>
        <taxon>Oomycota</taxon>
        <taxon>Peronosporomycetes</taxon>
        <taxon>Peronosporales</taxon>
        <taxon>Peronosporaceae</taxon>
        <taxon>Phytophthora</taxon>
    </lineage>
</organism>
<feature type="compositionally biased region" description="Low complexity" evidence="1">
    <location>
        <begin position="75"/>
        <end position="94"/>
    </location>
</feature>
<evidence type="ECO:0000313" key="3">
    <source>
        <dbReference type="EMBL" id="ETP24200.1"/>
    </source>
</evidence>